<feature type="compositionally biased region" description="Low complexity" evidence="1">
    <location>
        <begin position="30"/>
        <end position="44"/>
    </location>
</feature>
<name>A0A413RQJ1_9CELL</name>
<dbReference type="RefSeq" id="WP_118765893.1">
    <property type="nucleotide sequence ID" value="NZ_QWKP01000106.1"/>
</dbReference>
<keyword evidence="3" id="KW-1185">Reference proteome</keyword>
<proteinExistence type="predicted"/>
<feature type="compositionally biased region" description="Basic residues" evidence="1">
    <location>
        <begin position="1"/>
        <end position="11"/>
    </location>
</feature>
<organism evidence="2 3">
    <name type="scientific">Cellulomonas rhizosphaerae</name>
    <dbReference type="NCBI Taxonomy" id="2293719"/>
    <lineage>
        <taxon>Bacteria</taxon>
        <taxon>Bacillati</taxon>
        <taxon>Actinomycetota</taxon>
        <taxon>Actinomycetes</taxon>
        <taxon>Micrococcales</taxon>
        <taxon>Cellulomonadaceae</taxon>
        <taxon>Cellulomonas</taxon>
    </lineage>
</organism>
<dbReference type="OrthoDB" id="5150187at2"/>
<evidence type="ECO:0000313" key="3">
    <source>
        <dbReference type="Proteomes" id="UP000283374"/>
    </source>
</evidence>
<comment type="caution">
    <text evidence="2">The sequence shown here is derived from an EMBL/GenBank/DDBJ whole genome shotgun (WGS) entry which is preliminary data.</text>
</comment>
<dbReference type="AlphaFoldDB" id="A0A413RQJ1"/>
<protein>
    <submittedName>
        <fullName evidence="2">Uncharacterized protein</fullName>
    </submittedName>
</protein>
<feature type="region of interest" description="Disordered" evidence="1">
    <location>
        <begin position="1"/>
        <end position="82"/>
    </location>
</feature>
<gene>
    <name evidence="2" type="ORF">D1825_02420</name>
</gene>
<feature type="compositionally biased region" description="Basic and acidic residues" evidence="1">
    <location>
        <begin position="45"/>
        <end position="82"/>
    </location>
</feature>
<reference evidence="2 3" key="1">
    <citation type="submission" date="2018-08" db="EMBL/GenBank/DDBJ databases">
        <title>Cellulomonas rhizosphaerae sp. nov., a novel actinomycete isolated from soil.</title>
        <authorList>
            <person name="Tian Y."/>
        </authorList>
    </citation>
    <scope>NUCLEOTIDE SEQUENCE [LARGE SCALE GENOMIC DNA]</scope>
    <source>
        <strain evidence="2 3">NEAU-TCZ24</strain>
    </source>
</reference>
<sequence>MTSPRPRRPRVIRPAGTVGTDDSVLISSHPAQPAAPAKPAAQPAETRERAVPFRAADDSDVGWGERNDANDDRLRQDKPPHW</sequence>
<accession>A0A413RQJ1</accession>
<dbReference type="Proteomes" id="UP000283374">
    <property type="component" value="Unassembled WGS sequence"/>
</dbReference>
<evidence type="ECO:0000256" key="1">
    <source>
        <dbReference type="SAM" id="MobiDB-lite"/>
    </source>
</evidence>
<dbReference type="EMBL" id="QWKP01000106">
    <property type="protein sequence ID" value="RHA44204.1"/>
    <property type="molecule type" value="Genomic_DNA"/>
</dbReference>
<evidence type="ECO:0000313" key="2">
    <source>
        <dbReference type="EMBL" id="RHA44204.1"/>
    </source>
</evidence>